<dbReference type="Proteomes" id="UP000749559">
    <property type="component" value="Unassembled WGS sequence"/>
</dbReference>
<keyword evidence="5" id="KW-1185">Reference proteome</keyword>
<dbReference type="Pfam" id="PF12799">
    <property type="entry name" value="LRR_4"/>
    <property type="match status" value="1"/>
</dbReference>
<accession>A0A8J1V1P5</accession>
<dbReference type="InterPro" id="IPR050328">
    <property type="entry name" value="Dev_Immune_Receptor"/>
</dbReference>
<dbReference type="InterPro" id="IPR003591">
    <property type="entry name" value="Leu-rich_rpt_typical-subtyp"/>
</dbReference>
<dbReference type="GO" id="GO:0031012">
    <property type="term" value="C:extracellular matrix"/>
    <property type="evidence" value="ECO:0007669"/>
    <property type="project" value="TreeGrafter"/>
</dbReference>
<name>A0A8J1V1P5_OWEFU</name>
<evidence type="ECO:0000313" key="4">
    <source>
        <dbReference type="EMBL" id="CAH1787911.1"/>
    </source>
</evidence>
<feature type="non-terminal residue" evidence="4">
    <location>
        <position position="311"/>
    </location>
</feature>
<dbReference type="AlphaFoldDB" id="A0A8J1V1P5"/>
<dbReference type="PROSITE" id="PS51450">
    <property type="entry name" value="LRR"/>
    <property type="match status" value="1"/>
</dbReference>
<evidence type="ECO:0000256" key="1">
    <source>
        <dbReference type="ARBA" id="ARBA00022614"/>
    </source>
</evidence>
<gene>
    <name evidence="4" type="ORF">OFUS_LOCUS13533</name>
</gene>
<dbReference type="OrthoDB" id="6363818at2759"/>
<sequence>MSMFLLLCAVVLVNQVASQPTVEIPDCYKLCDCDSLFCICVCRTTKQESYAHVNISHILRCIPNSGSLKKLQIYNCNLGAIPNKSFHNLANLTRLYMEDCNLTIMEPYAFQGINALTDLSVIDLEEYNTGMYLSYDVLRSCPEVQRLVLGKVLNAEDNSFEAFQQLRRRVVQHDSLLKYHNVFRPLRNLEVLDLSCIGLTKIPDFILSYLPKLEKLYLYYNRISDLSFVGGTSDLKNLTIDLSNNNITTIMKRHITQFKNASVLSLKLRDNNISYLEPNLFHGIKHVNSLSFERNLNFGSENFYTVIKSLK</sequence>
<dbReference type="SUPFAM" id="SSF52058">
    <property type="entry name" value="L domain-like"/>
    <property type="match status" value="1"/>
</dbReference>
<organism evidence="4 5">
    <name type="scientific">Owenia fusiformis</name>
    <name type="common">Polychaete worm</name>
    <dbReference type="NCBI Taxonomy" id="6347"/>
    <lineage>
        <taxon>Eukaryota</taxon>
        <taxon>Metazoa</taxon>
        <taxon>Spiralia</taxon>
        <taxon>Lophotrochozoa</taxon>
        <taxon>Annelida</taxon>
        <taxon>Polychaeta</taxon>
        <taxon>Sedentaria</taxon>
        <taxon>Canalipalpata</taxon>
        <taxon>Sabellida</taxon>
        <taxon>Oweniida</taxon>
        <taxon>Oweniidae</taxon>
        <taxon>Owenia</taxon>
    </lineage>
</organism>
<reference evidence="4" key="1">
    <citation type="submission" date="2022-03" db="EMBL/GenBank/DDBJ databases">
        <authorList>
            <person name="Martin C."/>
        </authorList>
    </citation>
    <scope>NUCLEOTIDE SEQUENCE</scope>
</reference>
<dbReference type="PANTHER" id="PTHR24373:SF370">
    <property type="entry name" value="FISH-LIPS, ISOFORM E"/>
    <property type="match status" value="1"/>
</dbReference>
<keyword evidence="2" id="KW-0732">Signal</keyword>
<keyword evidence="1" id="KW-0433">Leucine-rich repeat</keyword>
<keyword evidence="3" id="KW-0677">Repeat</keyword>
<dbReference type="InterPro" id="IPR025875">
    <property type="entry name" value="Leu-rich_rpt_4"/>
</dbReference>
<protein>
    <submittedName>
        <fullName evidence="4">Uncharacterized protein</fullName>
    </submittedName>
</protein>
<dbReference type="Pfam" id="PF13855">
    <property type="entry name" value="LRR_8"/>
    <property type="match status" value="1"/>
</dbReference>
<dbReference type="InterPro" id="IPR001611">
    <property type="entry name" value="Leu-rich_rpt"/>
</dbReference>
<dbReference type="EMBL" id="CAIIXF020000006">
    <property type="protein sequence ID" value="CAH1787911.1"/>
    <property type="molecule type" value="Genomic_DNA"/>
</dbReference>
<dbReference type="GO" id="GO:0005615">
    <property type="term" value="C:extracellular space"/>
    <property type="evidence" value="ECO:0007669"/>
    <property type="project" value="TreeGrafter"/>
</dbReference>
<evidence type="ECO:0000256" key="2">
    <source>
        <dbReference type="ARBA" id="ARBA00022729"/>
    </source>
</evidence>
<evidence type="ECO:0000313" key="5">
    <source>
        <dbReference type="Proteomes" id="UP000749559"/>
    </source>
</evidence>
<dbReference type="InterPro" id="IPR032675">
    <property type="entry name" value="LRR_dom_sf"/>
</dbReference>
<comment type="caution">
    <text evidence="4">The sequence shown here is derived from an EMBL/GenBank/DDBJ whole genome shotgun (WGS) entry which is preliminary data.</text>
</comment>
<proteinExistence type="predicted"/>
<dbReference type="PANTHER" id="PTHR24373">
    <property type="entry name" value="SLIT RELATED LEUCINE-RICH REPEAT NEURONAL PROTEIN"/>
    <property type="match status" value="1"/>
</dbReference>
<dbReference type="SMART" id="SM00369">
    <property type="entry name" value="LRR_TYP"/>
    <property type="match status" value="5"/>
</dbReference>
<dbReference type="Gene3D" id="3.80.10.10">
    <property type="entry name" value="Ribonuclease Inhibitor"/>
    <property type="match status" value="2"/>
</dbReference>
<evidence type="ECO:0000256" key="3">
    <source>
        <dbReference type="ARBA" id="ARBA00022737"/>
    </source>
</evidence>